<keyword evidence="6" id="KW-0472">Membrane</keyword>
<feature type="chain" id="PRO_5042575753" evidence="8">
    <location>
        <begin position="45"/>
        <end position="2348"/>
    </location>
</feature>
<dbReference type="GO" id="GO:1990281">
    <property type="term" value="C:efflux pump complex"/>
    <property type="evidence" value="ECO:0007669"/>
    <property type="project" value="TreeGrafter"/>
</dbReference>
<evidence type="ECO:0000256" key="6">
    <source>
        <dbReference type="ARBA" id="ARBA00023136"/>
    </source>
</evidence>
<dbReference type="Gene3D" id="1.20.1600.10">
    <property type="entry name" value="Outer membrane efflux proteins (OEP)"/>
    <property type="match status" value="1"/>
</dbReference>
<name>A0AAI9ICM9_9BURK</name>
<dbReference type="EMBL" id="AEEC02000023">
    <property type="protein sequence ID" value="EOA03722.1"/>
    <property type="molecule type" value="Genomic_DNA"/>
</dbReference>
<keyword evidence="7" id="KW-0998">Cell outer membrane</keyword>
<dbReference type="SUPFAM" id="SSF56954">
    <property type="entry name" value="Outer membrane efflux proteins (OEP)"/>
    <property type="match status" value="1"/>
</dbReference>
<comment type="caution">
    <text evidence="9">The sequence shown here is derived from an EMBL/GenBank/DDBJ whole genome shotgun (WGS) entry which is preliminary data.</text>
</comment>
<accession>A0AAI9ICM9</accession>
<evidence type="ECO:0000256" key="8">
    <source>
        <dbReference type="SAM" id="SignalP"/>
    </source>
</evidence>
<dbReference type="GO" id="GO:0009279">
    <property type="term" value="C:cell outer membrane"/>
    <property type="evidence" value="ECO:0007669"/>
    <property type="project" value="UniProtKB-SubCell"/>
</dbReference>
<proteinExistence type="inferred from homology"/>
<dbReference type="Proteomes" id="UP000006772">
    <property type="component" value="Unassembled WGS sequence"/>
</dbReference>
<evidence type="ECO:0000313" key="9">
    <source>
        <dbReference type="EMBL" id="EOA03722.1"/>
    </source>
</evidence>
<dbReference type="InterPro" id="IPR003423">
    <property type="entry name" value="OMP_efflux"/>
</dbReference>
<dbReference type="PANTHER" id="PTHR30026">
    <property type="entry name" value="OUTER MEMBRANE PROTEIN TOLC"/>
    <property type="match status" value="1"/>
</dbReference>
<evidence type="ECO:0000256" key="2">
    <source>
        <dbReference type="ARBA" id="ARBA00007613"/>
    </source>
</evidence>
<dbReference type="RefSeq" id="WP_006464434.1">
    <property type="nucleotide sequence ID" value="NZ_AEEC02000023.1"/>
</dbReference>
<dbReference type="InterPro" id="IPR051906">
    <property type="entry name" value="TolC-like"/>
</dbReference>
<dbReference type="Pfam" id="PF02321">
    <property type="entry name" value="OEP"/>
    <property type="match status" value="1"/>
</dbReference>
<keyword evidence="3" id="KW-0813">Transport</keyword>
<organism evidence="9 10">
    <name type="scientific">Herbaspirillum frisingense GSF30</name>
    <dbReference type="NCBI Taxonomy" id="864073"/>
    <lineage>
        <taxon>Bacteria</taxon>
        <taxon>Pseudomonadati</taxon>
        <taxon>Pseudomonadota</taxon>
        <taxon>Betaproteobacteria</taxon>
        <taxon>Burkholderiales</taxon>
        <taxon>Oxalobacteraceae</taxon>
        <taxon>Herbaspirillum</taxon>
    </lineage>
</organism>
<evidence type="ECO:0000256" key="7">
    <source>
        <dbReference type="ARBA" id="ARBA00023237"/>
    </source>
</evidence>
<dbReference type="GO" id="GO:0015562">
    <property type="term" value="F:efflux transmembrane transporter activity"/>
    <property type="evidence" value="ECO:0007669"/>
    <property type="project" value="InterPro"/>
</dbReference>
<dbReference type="PANTHER" id="PTHR30026:SF22">
    <property type="entry name" value="OUTER MEMBRANE EFFLUX PROTEIN"/>
    <property type="match status" value="1"/>
</dbReference>
<keyword evidence="5" id="KW-0812">Transmembrane</keyword>
<evidence type="ECO:0000256" key="4">
    <source>
        <dbReference type="ARBA" id="ARBA00022452"/>
    </source>
</evidence>
<evidence type="ECO:0000256" key="3">
    <source>
        <dbReference type="ARBA" id="ARBA00022448"/>
    </source>
</evidence>
<comment type="subcellular location">
    <subcellularLocation>
        <location evidence="1">Cell outer membrane</location>
    </subcellularLocation>
</comment>
<reference evidence="9 10" key="1">
    <citation type="journal article" date="2013" name="Front. Microbiol.">
        <title>The genome of the endophytic bacterium H. frisingense GSF30(T) identifies diverse strategies in the Herbaspirillum genus to interact with plants.</title>
        <authorList>
            <person name="Straub D."/>
            <person name="Rothballer M."/>
            <person name="Hartmann A."/>
            <person name="Ludewig U."/>
        </authorList>
    </citation>
    <scope>NUCLEOTIDE SEQUENCE [LARGE SCALE GENOMIC DNA]</scope>
    <source>
        <strain evidence="9 10">GSF30</strain>
    </source>
</reference>
<dbReference type="SUPFAM" id="SSF51120">
    <property type="entry name" value="beta-Roll"/>
    <property type="match status" value="1"/>
</dbReference>
<sequence>MNDHTKQRAPRSLQTGLTTPRSRITRLAATIALAFAGWTSQADATTLGDLVRQAAFNNPSALARQRAAEAAADAVSSARWQFFPTPSLSVERAGMTSSRDISYNGDDTVVTMRLQQTLWSGGRLSGQLEQAGHNQQSAEEALREQRFRLAEQVISQYSLWVRSDLAAAANQKNLKALEDFLAQSLRREKEGAAAQVDVTLVRGRRDQAITDLLGAKSSRVSARLQLEQLVGLPLSDEELRADVDKQMIGEDLPLLTEAMLDSSPVLKRLFADDAVSATDPLTTPTVDDYHNIGLVNPVADATGHRASLVTADNLESVNAALRTPTINAAQADTPARLKDVVQAYQAILSRANGALPDGDIALTASQFKAIGAAIDGVTTAVGKNTDGAVLSLLDGVIAGKQAADVKTPAGINALGVLVNKIMAQAQSNDEAPRLTAAELQQLGLTTASGTALTAEEPAAIAAVLYAIRAGADDGSDVNTLAKLQAVVAKAATAYHKIQVYADLTSVPGGFPEDSGRPTADDFKAMGLKLPASVEADKAIGAAGTLLTAAFGAAQIDTPAKLQSILDNWDKLFALVNGKADTPALTDATRVSFSALLSGVGVVVDAKISPTALDVLQTALDSQSNQSVMNTPVKLEGMLSTAQSLLALPGKRQVFAAERLPAHLVAADLVALGVVQPGVSDGAAAAVLSAVSGQPGSAVDSLLKLQGVASLATKAQAKIAAYAEDSAKPVPTAGDYLAVGLVKADGSALVSADNLGALNSTLASTAITGALAADPARLKTMIDAYAGIISGVMVGGAAPALNDYASVGLSGLTAQNKSLLDGAIQLLGVEKVKDQAQLQKAAQAVVKIAALADGNANSASALPVADDYAALGLNMGRSSTASDADGSGAALLGHAIDAMPLANVNTTAKLQAILDAVNKLMDSAARLPGAAMPVSDDLKLLGIDISARTPAQQGAILAAIGTSGTDGSQIKSIAAINALVQKAVDALAKISAYAQDNTGASLGVPTVEDYTAMGVFGVSSASLSPINAALATSAVNAARAATQPLVQGIANAYLKILAAADGTRADPDPVGSASVPSVAELELLGVNVSSTTDANRISLLSTALDAITADKVDTPADIDLISLSAGKLIAAAARPDAAALLTIEDFTNLGVQGLDAAFLSNVQALVGSHDVSQMNTSSLLQGLVDGLLKDLKVIRNYADGVANTDASLGPVASVLVPTVENYARAGVKDVDATMLPFINASVKALASSSLVDSKAKLQAIVQAYQHVLQGADGVPGNLVSGITRAELLRIGVPADKLRDPSAPGLSKDEAALAKATFSLLTSALDAQPADKSTVATPAKIADLAAIAGRVAAYAAGDATVAAPTSSDLSALGVKNILPQTDGSMPSTVALINSGLKSVNAADLSTLNLQKIQTMATAAAKVRSLAGSDGIIPDANRPAADAMNADGTPQAGAPLTYGEFRALGMDINNAPANLKLLNDVLDNARNFASVSDLGKITSMKLVDIVNRVMRQADLDATPNATSASISLSEWTGLGLVGTGTAPEVSATTLNALMAAIKALTPADVDTMAELKSVAAAARAAQDKIRQYADAQTSGAVAPAGSDPMTPVAKDFADMGVSGISNFKTPTPDRSDGMPAGLFTVLSALATSSVDGKRTATADLVQGIVDSANKLLALADGRANTPANQPSLEDFRLLGADLSSLGKAAIKTDYLSLLDSVIDRMTADKVDTPAEILALATLVAGVLDCAGGQGGALPTRADLERLGVTGLKDNNMPAVLAELLQLPLDKLSTINTLPGLQSLVDKANAAQDKIRDYAADSTKPLPTAQDYADMAVVLPISPKAVADSILAATNQALASAPIGADQANTPDKVQTIVNSYAKLLQLADGSVNAAAEAMPTVQDFVNVGVDKALTDKLAGTSNLLLLNQLIDGAANTAIRFFHQSGTSVRGGEIQVLMPNATRLMLEGLGSYLNPNMDLYVLQANENLRTRGPDLDVGNIRLFYQVTTNIESSAPTINVTYDGTKASEGDAIALYEGDKELVRRTLGKGDVGRAGITLGLTVENNLSSGKHVIAAKFIDMAGNTVSSNDVPVTIAEGLAAPVVTNLRITGESGVPQAINDSLTKYAMITELPSTSTGKIAPEQNVIFSGTVGTPGSSGEEYEIQAVMGNRIMAFGKVKAGDFSLKAPANTLEPGLYKDVRFVVTNISDGVNNGQTLWIKNHTAAWYWIPQSLRDLSGGAGDDVIPLGTTEKGQGTNIQTGAGKDTLIVGDYRNATDKSKLAATITDFYLGQDKVSIFGQTVTKANLDSYVKASSFGGLSTKLAIDLDGAGPGTTIYNLYLQNVQYNPNSIATIFGV</sequence>
<comment type="similarity">
    <text evidence="2">Belongs to the outer membrane factor (OMF) (TC 1.B.17) family.</text>
</comment>
<evidence type="ECO:0000313" key="10">
    <source>
        <dbReference type="Proteomes" id="UP000006772"/>
    </source>
</evidence>
<dbReference type="GO" id="GO:0015288">
    <property type="term" value="F:porin activity"/>
    <property type="evidence" value="ECO:0007669"/>
    <property type="project" value="TreeGrafter"/>
</dbReference>
<dbReference type="InterPro" id="IPR011049">
    <property type="entry name" value="Serralysin-like_metalloprot_C"/>
</dbReference>
<protein>
    <submittedName>
        <fullName evidence="9">Cell wall surface anchor protein</fullName>
    </submittedName>
</protein>
<evidence type="ECO:0000256" key="5">
    <source>
        <dbReference type="ARBA" id="ARBA00022692"/>
    </source>
</evidence>
<gene>
    <name evidence="9" type="ORF">HFRIS_015970</name>
</gene>
<evidence type="ECO:0000256" key="1">
    <source>
        <dbReference type="ARBA" id="ARBA00004442"/>
    </source>
</evidence>
<feature type="signal peptide" evidence="8">
    <location>
        <begin position="1"/>
        <end position="44"/>
    </location>
</feature>
<keyword evidence="8" id="KW-0732">Signal</keyword>
<keyword evidence="4" id="KW-1134">Transmembrane beta strand</keyword>